<dbReference type="EMBL" id="QNGE01000300">
    <property type="protein sequence ID" value="KAA3681014.1"/>
    <property type="molecule type" value="Genomic_DNA"/>
</dbReference>
<organism evidence="3 4">
    <name type="scientific">Paragonimus westermani</name>
    <dbReference type="NCBI Taxonomy" id="34504"/>
    <lineage>
        <taxon>Eukaryota</taxon>
        <taxon>Metazoa</taxon>
        <taxon>Spiralia</taxon>
        <taxon>Lophotrochozoa</taxon>
        <taxon>Platyhelminthes</taxon>
        <taxon>Trematoda</taxon>
        <taxon>Digenea</taxon>
        <taxon>Plagiorchiida</taxon>
        <taxon>Troglotremata</taxon>
        <taxon>Troglotrematidae</taxon>
        <taxon>Paragonimus</taxon>
    </lineage>
</organism>
<dbReference type="GO" id="GO:0009966">
    <property type="term" value="P:regulation of signal transduction"/>
    <property type="evidence" value="ECO:0007669"/>
    <property type="project" value="InterPro"/>
</dbReference>
<accession>A0A5J4NZQ3</accession>
<evidence type="ECO:0000256" key="2">
    <source>
        <dbReference type="SAM" id="SignalP"/>
    </source>
</evidence>
<feature type="region of interest" description="Disordered" evidence="1">
    <location>
        <begin position="686"/>
        <end position="729"/>
    </location>
</feature>
<dbReference type="SUPFAM" id="SSF48097">
    <property type="entry name" value="Regulator of G-protein signaling, RGS"/>
    <property type="match status" value="3"/>
</dbReference>
<comment type="caution">
    <text evidence="3">The sequence shown here is derived from an EMBL/GenBank/DDBJ whole genome shotgun (WGS) entry which is preliminary data.</text>
</comment>
<dbReference type="PANTHER" id="PTHR46583:SF2">
    <property type="entry name" value="RGS DOMAIN-CONTAINING PROTEIN"/>
    <property type="match status" value="1"/>
</dbReference>
<evidence type="ECO:0000256" key="1">
    <source>
        <dbReference type="SAM" id="MobiDB-lite"/>
    </source>
</evidence>
<feature type="signal peptide" evidence="2">
    <location>
        <begin position="1"/>
        <end position="22"/>
    </location>
</feature>
<sequence length="1152" mass="131634">MSSIFAPGTFHLISIVIVELRACPQEPSETQSSEPTVLEDQHYSVDHESKRPFSSSGLSVTSIFIQLRDASFQQEGMQDFIAYLLPTKGINLIDFWLDCETIYMDVENRPAAERVRAKFSLLRELEDRYVLRLTPKARRHLEIAINTLSNQLLPCNSDPDAVLAQKLGELMFDRIQYDTLRHLRSYWLPCWLLHWEIRLKQYHFLPTTQGGSSLFYLPSLHSASGARNVEASDSYNYFSKYSNLTSDEITHTYSFGSSPMEANSDARDPSDEQEWTAEVNARFLENSLSGEGLIEVSQNRSVLKNRVNRQLLPSIPSTLAPNMAYHASGSVKSQLTISRGEPKHMVCDGDLENHALPFKNLFLAWSVPCKPEQALGIARAPGSSWETLRSRNLMKQTALPESAENTTEQPTSIYIQPLQVALGLQKEMAQYPQKDTEKDVAANRSSHQSTQLAKELLTVRPNTEAKVRGGPECTKEAGAMKKCILTALRMDAACGGPFQTFLERRKLEKLNYALGFVQAVHDLSRQHICPPPNRFTRLSKAWHIVNTFLLSTAPCSLQLDDDMVREVTDGLRTRRNHVPATIYDRVQELCLNLLVPVWIEYLKHDALSYARASYSHNDELPAPESPEDLEVSFLNESITIRRRPIPILKHKPGTLEHPADWEQLSLEERRQRIRIALEQRRITERERKRALRDVRRRQKEEADAKNKSSIGNINQPGGRSTRTAGGSKKNAMKVLVGSKILMSQFQKWLSEHHRAQTDPKEVQRYAGLVRQISFVADVTKFLAKPINRMKAEQLEKRAKKAEILYNLYLADNCPQPVNVPAKLIKKLQSENERPSTATLKGIREQQFSTLEAIFGQFFQEFADKLGLTVTQLERVSDEELSTLVAEPVGRQTSHSKLRVSYRTQPTVEDREKFEVMLASCAFKPLTFEVIMFYQYLVKSGRHENRPFLDQNLIFYIEALRYQAICRGRVHQSVVRQKAACILLTFLESVFPPQLQIELPSEVRTHLVQRVHHQLNSKTPLPSNLFEDAAVQLFRQLLPYWAGFRRNVLFAKDSARDLSLPITESYRTAPEIPWLAAPLSKQTLPFCMYLWYLTELDELAYKHQALLMQRLRAYGNWSKSDVDCMLPDLPEEIHANTVSFSIKNGVGWGHHEE</sequence>
<feature type="compositionally biased region" description="Polar residues" evidence="1">
    <location>
        <begin position="707"/>
        <end position="724"/>
    </location>
</feature>
<gene>
    <name evidence="3" type="ORF">DEA37_0000492</name>
</gene>
<dbReference type="PANTHER" id="PTHR46583">
    <property type="entry name" value="REGULATOR OF G-PROTEIN SIGNALING 22"/>
    <property type="match status" value="1"/>
</dbReference>
<dbReference type="AlphaFoldDB" id="A0A5J4NZQ3"/>
<keyword evidence="4" id="KW-1185">Reference proteome</keyword>
<evidence type="ECO:0000313" key="3">
    <source>
        <dbReference type="EMBL" id="KAA3681014.1"/>
    </source>
</evidence>
<keyword evidence="2" id="KW-0732">Signal</keyword>
<dbReference type="Proteomes" id="UP000324629">
    <property type="component" value="Unassembled WGS sequence"/>
</dbReference>
<dbReference type="Gene3D" id="1.10.167.10">
    <property type="entry name" value="Regulator of G-protein Signalling 4, domain 2"/>
    <property type="match status" value="3"/>
</dbReference>
<name>A0A5J4NZQ3_9TREM</name>
<dbReference type="GO" id="GO:0001965">
    <property type="term" value="F:G-protein alpha-subunit binding"/>
    <property type="evidence" value="ECO:0007669"/>
    <property type="project" value="InterPro"/>
</dbReference>
<feature type="chain" id="PRO_5023810342" evidence="2">
    <location>
        <begin position="23"/>
        <end position="1152"/>
    </location>
</feature>
<dbReference type="GO" id="GO:0005634">
    <property type="term" value="C:nucleus"/>
    <property type="evidence" value="ECO:0007669"/>
    <property type="project" value="TreeGrafter"/>
</dbReference>
<feature type="compositionally biased region" description="Basic and acidic residues" evidence="1">
    <location>
        <begin position="686"/>
        <end position="706"/>
    </location>
</feature>
<dbReference type="InterPro" id="IPR042651">
    <property type="entry name" value="Rgs22"/>
</dbReference>
<evidence type="ECO:0000313" key="4">
    <source>
        <dbReference type="Proteomes" id="UP000324629"/>
    </source>
</evidence>
<protein>
    <submittedName>
        <fullName evidence="3">Uncharacterized protein</fullName>
    </submittedName>
</protein>
<dbReference type="InterPro" id="IPR036305">
    <property type="entry name" value="RGS_sf"/>
</dbReference>
<proteinExistence type="predicted"/>
<reference evidence="3 4" key="1">
    <citation type="journal article" date="2019" name="Gigascience">
        <title>Whole-genome sequence of the oriental lung fluke Paragonimus westermani.</title>
        <authorList>
            <person name="Oey H."/>
            <person name="Zakrzewski M."/>
            <person name="Narain K."/>
            <person name="Devi K.R."/>
            <person name="Agatsuma T."/>
            <person name="Nawaratna S."/>
            <person name="Gobert G.N."/>
            <person name="Jones M.K."/>
            <person name="Ragan M.A."/>
            <person name="McManus D.P."/>
            <person name="Krause L."/>
        </authorList>
    </citation>
    <scope>NUCLEOTIDE SEQUENCE [LARGE SCALE GENOMIC DNA]</scope>
    <source>
        <strain evidence="3 4">IND2009</strain>
    </source>
</reference>
<dbReference type="GO" id="GO:0005737">
    <property type="term" value="C:cytoplasm"/>
    <property type="evidence" value="ECO:0007669"/>
    <property type="project" value="TreeGrafter"/>
</dbReference>
<dbReference type="InterPro" id="IPR044926">
    <property type="entry name" value="RGS_subdomain_2"/>
</dbReference>